<name>A0ABR2YNH8_9CHLO</name>
<evidence type="ECO:0000256" key="1">
    <source>
        <dbReference type="SAM" id="MobiDB-lite"/>
    </source>
</evidence>
<reference evidence="3 4" key="1">
    <citation type="journal article" date="2024" name="Nat. Commun.">
        <title>Phylogenomics reveals the evolutionary origins of lichenization in chlorophyte algae.</title>
        <authorList>
            <person name="Puginier C."/>
            <person name="Libourel C."/>
            <person name="Otte J."/>
            <person name="Skaloud P."/>
            <person name="Haon M."/>
            <person name="Grisel S."/>
            <person name="Petersen M."/>
            <person name="Berrin J.G."/>
            <person name="Delaux P.M."/>
            <person name="Dal Grande F."/>
            <person name="Keller J."/>
        </authorList>
    </citation>
    <scope>NUCLEOTIDE SEQUENCE [LARGE SCALE GENOMIC DNA]</scope>
    <source>
        <strain evidence="3 4">SAG 216-7</strain>
    </source>
</reference>
<feature type="compositionally biased region" description="Basic residues" evidence="1">
    <location>
        <begin position="88"/>
        <end position="112"/>
    </location>
</feature>
<proteinExistence type="predicted"/>
<gene>
    <name evidence="3" type="ORF">WJX75_000340</name>
</gene>
<keyword evidence="4" id="KW-1185">Reference proteome</keyword>
<protein>
    <recommendedName>
        <fullName evidence="2">Ribosomal protein mS38 C-terminal domain-containing protein</fullName>
    </recommendedName>
</protein>
<evidence type="ECO:0000259" key="2">
    <source>
        <dbReference type="SMART" id="SM01155"/>
    </source>
</evidence>
<dbReference type="SMART" id="SM01155">
    <property type="entry name" value="DUF1713"/>
    <property type="match status" value="1"/>
</dbReference>
<feature type="domain" description="Ribosomal protein mS38 C-terminal" evidence="2">
    <location>
        <begin position="83"/>
        <end position="112"/>
    </location>
</feature>
<evidence type="ECO:0000313" key="3">
    <source>
        <dbReference type="EMBL" id="KAK9908604.1"/>
    </source>
</evidence>
<dbReference type="EMBL" id="JALJOT010000007">
    <property type="protein sequence ID" value="KAK9908604.1"/>
    <property type="molecule type" value="Genomic_DNA"/>
</dbReference>
<evidence type="ECO:0000313" key="4">
    <source>
        <dbReference type="Proteomes" id="UP001491310"/>
    </source>
</evidence>
<sequence>MALVANSWDRRTGVGCGESGPSGRLSEDVTLGHARTETSRNPRESLLSLWQLQHVPARPDRDACDSPVAGLDSLPASQQSPLYADSVRRKRKHKMNKHKHRKRLKKMRHKSK</sequence>
<feature type="region of interest" description="Disordered" evidence="1">
    <location>
        <begin position="58"/>
        <end position="112"/>
    </location>
</feature>
<dbReference type="Proteomes" id="UP001491310">
    <property type="component" value="Unassembled WGS sequence"/>
</dbReference>
<organism evidence="3 4">
    <name type="scientific">Coccomyxa subellipsoidea</name>
    <dbReference type="NCBI Taxonomy" id="248742"/>
    <lineage>
        <taxon>Eukaryota</taxon>
        <taxon>Viridiplantae</taxon>
        <taxon>Chlorophyta</taxon>
        <taxon>core chlorophytes</taxon>
        <taxon>Trebouxiophyceae</taxon>
        <taxon>Trebouxiophyceae incertae sedis</taxon>
        <taxon>Coccomyxaceae</taxon>
        <taxon>Coccomyxa</taxon>
    </lineage>
</organism>
<dbReference type="Pfam" id="PF08213">
    <property type="entry name" value="COX24_C"/>
    <property type="match status" value="1"/>
</dbReference>
<accession>A0ABR2YNH8</accession>
<dbReference type="InterPro" id="IPR013177">
    <property type="entry name" value="Ribosomal_mS38_C"/>
</dbReference>
<comment type="caution">
    <text evidence="3">The sequence shown here is derived from an EMBL/GenBank/DDBJ whole genome shotgun (WGS) entry which is preliminary data.</text>
</comment>
<feature type="region of interest" description="Disordered" evidence="1">
    <location>
        <begin position="1"/>
        <end position="42"/>
    </location>
</feature>